<evidence type="ECO:0000256" key="2">
    <source>
        <dbReference type="ARBA" id="ARBA00022679"/>
    </source>
</evidence>
<dbReference type="Gene3D" id="3.30.460.10">
    <property type="entry name" value="Beta Polymerase, domain 2"/>
    <property type="match status" value="1"/>
</dbReference>
<organism evidence="10">
    <name type="scientific">hydrothermal vent metagenome</name>
    <dbReference type="NCBI Taxonomy" id="652676"/>
    <lineage>
        <taxon>unclassified sequences</taxon>
        <taxon>metagenomes</taxon>
        <taxon>ecological metagenomes</taxon>
    </lineage>
</organism>
<dbReference type="AlphaFoldDB" id="A0A3B0TYT7"/>
<dbReference type="EMBL" id="UOEQ01000451">
    <property type="protein sequence ID" value="VAW23188.1"/>
    <property type="molecule type" value="Genomic_DNA"/>
</dbReference>
<dbReference type="SUPFAM" id="SSF81891">
    <property type="entry name" value="Poly A polymerase C-terminal region-like"/>
    <property type="match status" value="1"/>
</dbReference>
<gene>
    <name evidence="10" type="ORF">MNBD_ALPHA11-699</name>
</gene>
<dbReference type="Pfam" id="PF12627">
    <property type="entry name" value="PolyA_pol_RNAbd"/>
    <property type="match status" value="1"/>
</dbReference>
<evidence type="ECO:0000256" key="6">
    <source>
        <dbReference type="ARBA" id="ARBA00022741"/>
    </source>
</evidence>
<feature type="domain" description="Poly A polymerase head" evidence="8">
    <location>
        <begin position="4"/>
        <end position="45"/>
    </location>
</feature>
<dbReference type="InterPro" id="IPR032828">
    <property type="entry name" value="PolyA_RNA-bd"/>
</dbReference>
<dbReference type="GO" id="GO:0046872">
    <property type="term" value="F:metal ion binding"/>
    <property type="evidence" value="ECO:0007669"/>
    <property type="project" value="UniProtKB-KW"/>
</dbReference>
<dbReference type="GO" id="GO:0000166">
    <property type="term" value="F:nucleotide binding"/>
    <property type="evidence" value="ECO:0007669"/>
    <property type="project" value="UniProtKB-KW"/>
</dbReference>
<protein>
    <submittedName>
        <fullName evidence="10">CCA tRNA nucleotidyltransferase</fullName>
        <ecNumber evidence="10">2.7.7.72</ecNumber>
    </submittedName>
</protein>
<dbReference type="GO" id="GO:0000049">
    <property type="term" value="F:tRNA binding"/>
    <property type="evidence" value="ECO:0007669"/>
    <property type="project" value="TreeGrafter"/>
</dbReference>
<keyword evidence="2 10" id="KW-0808">Transferase</keyword>
<dbReference type="Pfam" id="PF01743">
    <property type="entry name" value="PolyA_pol"/>
    <property type="match status" value="1"/>
</dbReference>
<keyword evidence="5" id="KW-0479">Metal-binding</keyword>
<feature type="domain" description="tRNA nucleotidyltransferase/poly(A) polymerase RNA and SrmB- binding" evidence="9">
    <location>
        <begin position="78"/>
        <end position="125"/>
    </location>
</feature>
<proteinExistence type="predicted"/>
<accession>A0A3B0TYT7</accession>
<keyword evidence="7" id="KW-0460">Magnesium</keyword>
<dbReference type="InterPro" id="IPR050264">
    <property type="entry name" value="Bact_CCA-adding_enz_type3_sf"/>
</dbReference>
<evidence type="ECO:0000256" key="7">
    <source>
        <dbReference type="ARBA" id="ARBA00022842"/>
    </source>
</evidence>
<comment type="cofactor">
    <cofactor evidence="1">
        <name>Mg(2+)</name>
        <dbReference type="ChEBI" id="CHEBI:18420"/>
    </cofactor>
</comment>
<dbReference type="SUPFAM" id="SSF81301">
    <property type="entry name" value="Nucleotidyltransferase"/>
    <property type="match status" value="1"/>
</dbReference>
<evidence type="ECO:0000259" key="8">
    <source>
        <dbReference type="Pfam" id="PF01743"/>
    </source>
</evidence>
<evidence type="ECO:0000256" key="3">
    <source>
        <dbReference type="ARBA" id="ARBA00022694"/>
    </source>
</evidence>
<evidence type="ECO:0000256" key="5">
    <source>
        <dbReference type="ARBA" id="ARBA00022723"/>
    </source>
</evidence>
<dbReference type="EC" id="2.7.7.72" evidence="10"/>
<reference evidence="10" key="1">
    <citation type="submission" date="2018-06" db="EMBL/GenBank/DDBJ databases">
        <authorList>
            <person name="Zhirakovskaya E."/>
        </authorList>
    </citation>
    <scope>NUCLEOTIDE SEQUENCE</scope>
</reference>
<dbReference type="InterPro" id="IPR043519">
    <property type="entry name" value="NT_sf"/>
</dbReference>
<dbReference type="GO" id="GO:0004810">
    <property type="term" value="F:CCA tRNA nucleotidyltransferase activity"/>
    <property type="evidence" value="ECO:0007669"/>
    <property type="project" value="UniProtKB-EC"/>
</dbReference>
<evidence type="ECO:0000256" key="1">
    <source>
        <dbReference type="ARBA" id="ARBA00001946"/>
    </source>
</evidence>
<keyword evidence="4 10" id="KW-0548">Nucleotidyltransferase</keyword>
<dbReference type="PANTHER" id="PTHR46173">
    <property type="entry name" value="CCA TRNA NUCLEOTIDYLTRANSFERASE 1, MITOCHONDRIAL"/>
    <property type="match status" value="1"/>
</dbReference>
<dbReference type="PANTHER" id="PTHR46173:SF1">
    <property type="entry name" value="CCA TRNA NUCLEOTIDYLTRANSFERASE 1, MITOCHONDRIAL"/>
    <property type="match status" value="1"/>
</dbReference>
<sequence>MEFGTDWGLDARRRDFTINALYCDMKGSLFDPLAAFEDLKERRVRFIGDPDQRLAEDRLRVYRFFRFTASHGGEIGDEEGLAACKRFSGDLGNLPAERIGAEMEKIFALPKIAATLAMMTRANVLDLDIGLLSALASYEDITGVPTISARLAILLGQMEIDFLRKSWRLSNSICAEAVSVREVAQMMIAGDHFQAAYKYGRLAYVALPVAAAISNWSNDEYENTRGLWDSMDVPSFPISGNDLLRSGFAQGEKLGQALRQIEAEWVKSGFKLSREQMLEKIKVFLG</sequence>
<keyword evidence="6" id="KW-0547">Nucleotide-binding</keyword>
<evidence type="ECO:0000313" key="10">
    <source>
        <dbReference type="EMBL" id="VAW23188.1"/>
    </source>
</evidence>
<dbReference type="Gene3D" id="1.10.3090.10">
    <property type="entry name" value="cca-adding enzyme, domain 2"/>
    <property type="match status" value="1"/>
</dbReference>
<evidence type="ECO:0000259" key="9">
    <source>
        <dbReference type="Pfam" id="PF12627"/>
    </source>
</evidence>
<dbReference type="GO" id="GO:0008033">
    <property type="term" value="P:tRNA processing"/>
    <property type="evidence" value="ECO:0007669"/>
    <property type="project" value="UniProtKB-KW"/>
</dbReference>
<name>A0A3B0TYT7_9ZZZZ</name>
<evidence type="ECO:0000256" key="4">
    <source>
        <dbReference type="ARBA" id="ARBA00022695"/>
    </source>
</evidence>
<dbReference type="InterPro" id="IPR002646">
    <property type="entry name" value="PolA_pol_head_dom"/>
</dbReference>
<keyword evidence="3" id="KW-0819">tRNA processing</keyword>